<dbReference type="Proteomes" id="UP001642483">
    <property type="component" value="Unassembled WGS sequence"/>
</dbReference>
<evidence type="ECO:0000256" key="9">
    <source>
        <dbReference type="RuleBase" id="RU004187"/>
    </source>
</evidence>
<dbReference type="InterPro" id="IPR002194">
    <property type="entry name" value="Chaperonin_TCP-1_CS"/>
</dbReference>
<evidence type="ECO:0000256" key="6">
    <source>
        <dbReference type="ARBA" id="ARBA00022840"/>
    </source>
</evidence>
<dbReference type="InterPro" id="IPR027413">
    <property type="entry name" value="GROEL-like_equatorial_sf"/>
</dbReference>
<dbReference type="PROSITE" id="PS00750">
    <property type="entry name" value="TCP1_1"/>
    <property type="match status" value="1"/>
</dbReference>
<proteinExistence type="inferred from homology"/>
<dbReference type="PROSITE" id="PS00751">
    <property type="entry name" value="TCP1_2"/>
    <property type="match status" value="1"/>
</dbReference>
<dbReference type="InterPro" id="IPR027410">
    <property type="entry name" value="TCP-1-like_intermed_sf"/>
</dbReference>
<dbReference type="InterPro" id="IPR017998">
    <property type="entry name" value="Chaperone_TCP-1"/>
</dbReference>
<dbReference type="InterPro" id="IPR002423">
    <property type="entry name" value="Cpn60/GroEL/TCP-1"/>
</dbReference>
<dbReference type="SUPFAM" id="SSF52029">
    <property type="entry name" value="GroEL apical domain-like"/>
    <property type="match status" value="1"/>
</dbReference>
<evidence type="ECO:0000256" key="7">
    <source>
        <dbReference type="ARBA" id="ARBA00023186"/>
    </source>
</evidence>
<dbReference type="SUPFAM" id="SSF48592">
    <property type="entry name" value="GroEL equatorial domain-like"/>
    <property type="match status" value="1"/>
</dbReference>
<keyword evidence="4" id="KW-0963">Cytoplasm</keyword>
<dbReference type="EMBL" id="CAWYQH010000001">
    <property type="protein sequence ID" value="CAK8672365.1"/>
    <property type="molecule type" value="Genomic_DNA"/>
</dbReference>
<dbReference type="SUPFAM" id="SSF54849">
    <property type="entry name" value="GroEL-intermediate domain like"/>
    <property type="match status" value="1"/>
</dbReference>
<reference evidence="10 11" key="1">
    <citation type="submission" date="2024-02" db="EMBL/GenBank/DDBJ databases">
        <authorList>
            <person name="Daric V."/>
            <person name="Darras S."/>
        </authorList>
    </citation>
    <scope>NUCLEOTIDE SEQUENCE [LARGE SCALE GENOMIC DNA]</scope>
</reference>
<dbReference type="Gene3D" id="3.30.260.10">
    <property type="entry name" value="TCP-1-like chaperonin intermediate domain"/>
    <property type="match status" value="1"/>
</dbReference>
<dbReference type="Gene3D" id="1.10.560.10">
    <property type="entry name" value="GroEL-like equatorial domain"/>
    <property type="match status" value="1"/>
</dbReference>
<dbReference type="InterPro" id="IPR027409">
    <property type="entry name" value="GroEL-like_apical_dom_sf"/>
</dbReference>
<keyword evidence="7 9" id="KW-0143">Chaperone</keyword>
<dbReference type="PANTHER" id="PTHR11353">
    <property type="entry name" value="CHAPERONIN"/>
    <property type="match status" value="1"/>
</dbReference>
<comment type="similarity">
    <text evidence="2 9">Belongs to the TCP-1 chaperonin family.</text>
</comment>
<evidence type="ECO:0000256" key="1">
    <source>
        <dbReference type="ARBA" id="ARBA00004496"/>
    </source>
</evidence>
<evidence type="ECO:0000313" key="11">
    <source>
        <dbReference type="Proteomes" id="UP001642483"/>
    </source>
</evidence>
<evidence type="ECO:0000256" key="2">
    <source>
        <dbReference type="ARBA" id="ARBA00008020"/>
    </source>
</evidence>
<accession>A0ABP0EY23</accession>
<keyword evidence="6 9" id="KW-0067">ATP-binding</keyword>
<keyword evidence="11" id="KW-1185">Reference proteome</keyword>
<dbReference type="Pfam" id="PF00118">
    <property type="entry name" value="Cpn60_TCP1"/>
    <property type="match status" value="1"/>
</dbReference>
<dbReference type="Gene3D" id="3.50.7.10">
    <property type="entry name" value="GroEL"/>
    <property type="match status" value="1"/>
</dbReference>
<name>A0ABP0EY23_CLALP</name>
<sequence>MAFRVPKAPGFSQMLKDGARHFQGLEEAVYRNIKACNELTQTTKSAFGPHGMNKMVINHIEKLFVTNDAATILKELEVQHPAAKMIVIASQMCEQEVGDGTNLVLILAGSMLHLAEELLRMGLSVTEVIEGFEQACEKAIEILPDLVCSSVKDLRDVDGVTKALRTGIASKQYGNEDFLARLIAKACVSILPPDRIAFNVDNVRVSKLLGSGITSSSIINGMLFIRECESDLNSVKNANIAVYSCPFDMLNTETKGTVLIKNAKELLDFSAGEENLMESQIKGIVATGVNVIVSGGKVSDLALHFANKYKVMVVRLNSKWDLRRLCKTVNATALPRLTPPTPEETGHCTAVRQDEVGDKRIVVFEHATEEGSKVCTLALRASTENIMDDLERAVDDGVNNFKVLTRDLHQVPGAGACEIELAKRIAKFGESCPGLEQYAIKKYAQALEVVPRALAENAGLNPTEVVSKLYASHQGEDGTSNGVDIETGDVIDVAEAGILDLYLVKHWALRLATNAAVTVLRVDQIIMAKPAGGPKAPKQSGDWDKDADE</sequence>
<dbReference type="NCBIfam" id="TIGR02346">
    <property type="entry name" value="chap_CCT_theta"/>
    <property type="match status" value="1"/>
</dbReference>
<comment type="subcellular location">
    <subcellularLocation>
        <location evidence="1">Cytoplasm</location>
    </subcellularLocation>
</comment>
<dbReference type="PRINTS" id="PR00304">
    <property type="entry name" value="TCOMPLEXTCP1"/>
</dbReference>
<gene>
    <name evidence="10" type="ORF">CVLEPA_LOCUS1319</name>
</gene>
<evidence type="ECO:0000256" key="8">
    <source>
        <dbReference type="ARBA" id="ARBA00029602"/>
    </source>
</evidence>
<dbReference type="CDD" id="cd03341">
    <property type="entry name" value="TCP1_theta"/>
    <property type="match status" value="1"/>
</dbReference>
<organism evidence="10 11">
    <name type="scientific">Clavelina lepadiformis</name>
    <name type="common">Light-bulb sea squirt</name>
    <name type="synonym">Ascidia lepadiformis</name>
    <dbReference type="NCBI Taxonomy" id="159417"/>
    <lineage>
        <taxon>Eukaryota</taxon>
        <taxon>Metazoa</taxon>
        <taxon>Chordata</taxon>
        <taxon>Tunicata</taxon>
        <taxon>Ascidiacea</taxon>
        <taxon>Aplousobranchia</taxon>
        <taxon>Clavelinidae</taxon>
        <taxon>Clavelina</taxon>
    </lineage>
</organism>
<comment type="caution">
    <text evidence="10">The sequence shown here is derived from an EMBL/GenBank/DDBJ whole genome shotgun (WGS) entry which is preliminary data.</text>
</comment>
<evidence type="ECO:0000256" key="3">
    <source>
        <dbReference type="ARBA" id="ARBA00016981"/>
    </source>
</evidence>
<evidence type="ECO:0000256" key="4">
    <source>
        <dbReference type="ARBA" id="ARBA00022490"/>
    </source>
</evidence>
<evidence type="ECO:0000313" key="10">
    <source>
        <dbReference type="EMBL" id="CAK8672365.1"/>
    </source>
</evidence>
<dbReference type="InterPro" id="IPR012721">
    <property type="entry name" value="Chap_CCT_theta"/>
</dbReference>
<keyword evidence="5 9" id="KW-0547">Nucleotide-binding</keyword>
<evidence type="ECO:0000256" key="5">
    <source>
        <dbReference type="ARBA" id="ARBA00022741"/>
    </source>
</evidence>
<protein>
    <recommendedName>
        <fullName evidence="3">T-complex protein 1 subunit theta</fullName>
    </recommendedName>
    <alternativeName>
        <fullName evidence="8">CCT-theta</fullName>
    </alternativeName>
</protein>